<evidence type="ECO:0000256" key="5">
    <source>
        <dbReference type="SAM" id="MobiDB-lite"/>
    </source>
</evidence>
<feature type="domain" description="TSG101 and ALIX binding" evidence="6">
    <location>
        <begin position="215"/>
        <end position="246"/>
    </location>
</feature>
<dbReference type="PANTHER" id="PTHR31882:SF6">
    <property type="entry name" value="TNFAIP3-INTERACTING PROTEIN 2"/>
    <property type="match status" value="1"/>
</dbReference>
<feature type="coiled-coil region" evidence="4">
    <location>
        <begin position="88"/>
        <end position="115"/>
    </location>
</feature>
<proteinExistence type="predicted"/>
<evidence type="ECO:0000256" key="3">
    <source>
        <dbReference type="ARBA" id="ARBA00023054"/>
    </source>
</evidence>
<feature type="region of interest" description="Disordered" evidence="5">
    <location>
        <begin position="351"/>
        <end position="370"/>
    </location>
</feature>
<dbReference type="GeneID" id="110135041"/>
<keyword evidence="3 4" id="KW-0175">Coiled coil</keyword>
<evidence type="ECO:0000256" key="4">
    <source>
        <dbReference type="SAM" id="Coils"/>
    </source>
</evidence>
<dbReference type="Proteomes" id="UP001652640">
    <property type="component" value="Unplaced"/>
</dbReference>
<organism evidence="8 9">
    <name type="scientific">Odocoileus virginianus</name>
    <name type="common">White-tailed deer</name>
    <dbReference type="NCBI Taxonomy" id="9874"/>
    <lineage>
        <taxon>Eukaryota</taxon>
        <taxon>Metazoa</taxon>
        <taxon>Chordata</taxon>
        <taxon>Craniata</taxon>
        <taxon>Vertebrata</taxon>
        <taxon>Euteleostomi</taxon>
        <taxon>Mammalia</taxon>
        <taxon>Eutheria</taxon>
        <taxon>Laurasiatheria</taxon>
        <taxon>Artiodactyla</taxon>
        <taxon>Ruminantia</taxon>
        <taxon>Pecora</taxon>
        <taxon>Cervidae</taxon>
        <taxon>Odocoileinae</taxon>
        <taxon>Odocoileus</taxon>
    </lineage>
</organism>
<evidence type="ECO:0000256" key="1">
    <source>
        <dbReference type="ARBA" id="ARBA00004496"/>
    </source>
</evidence>
<feature type="domain" description="NF-kappa-B essential modulator NEMO CC2-LZ" evidence="7">
    <location>
        <begin position="257"/>
        <end position="338"/>
    </location>
</feature>
<dbReference type="Gene3D" id="1.20.5.990">
    <property type="entry name" value="Nemo cc2-lz domain - 1d5 darpin complex"/>
    <property type="match status" value="1"/>
</dbReference>
<dbReference type="RefSeq" id="XP_070318699.1">
    <property type="nucleotide sequence ID" value="XM_070462598.1"/>
</dbReference>
<dbReference type="InterPro" id="IPR032419">
    <property type="entry name" value="CC2-LZ_dom"/>
</dbReference>
<evidence type="ECO:0000256" key="2">
    <source>
        <dbReference type="ARBA" id="ARBA00022490"/>
    </source>
</evidence>
<dbReference type="InterPro" id="IPR022008">
    <property type="entry name" value="EABR"/>
</dbReference>
<dbReference type="PANTHER" id="PTHR31882">
    <property type="entry name" value="TNFAIP3-INTERACTING PROTEIN COILED COIL FAMILY MEMBER"/>
    <property type="match status" value="1"/>
</dbReference>
<keyword evidence="2" id="KW-0963">Cytoplasm</keyword>
<protein>
    <submittedName>
        <fullName evidence="9">TNFAIP3-interacting protein 2 isoform X1</fullName>
    </submittedName>
</protein>
<feature type="coiled-coil region" evidence="4">
    <location>
        <begin position="258"/>
        <end position="337"/>
    </location>
</feature>
<evidence type="ECO:0000313" key="9">
    <source>
        <dbReference type="RefSeq" id="XP_070318699.1"/>
    </source>
</evidence>
<evidence type="ECO:0000259" key="7">
    <source>
        <dbReference type="Pfam" id="PF16516"/>
    </source>
</evidence>
<gene>
    <name evidence="9" type="primary">TNIP2</name>
</gene>
<accession>A0ABM4HT43</accession>
<dbReference type="Pfam" id="PF16516">
    <property type="entry name" value="CC2-LZ"/>
    <property type="match status" value="1"/>
</dbReference>
<name>A0ABM4HT43_ODOVR</name>
<evidence type="ECO:0000259" key="6">
    <source>
        <dbReference type="Pfam" id="PF12180"/>
    </source>
</evidence>
<keyword evidence="8" id="KW-1185">Reference proteome</keyword>
<sequence length="524" mass="57843">MSSGDAESAGRQGAPRAAAALCGLYHEAGQRLRRLQDQLAARDALIARLRARLAALEGDTAPSLVDALLEQVARFREQLRQRDGGAAEAALRQEIERLSEQLEEKEQEAQHLLSQPGLEREKEVALLRRSVAEKERARAASHVLCRSLADETHQLRRTLAATAHMCQHLAKCLDERQGAPGAAGEQSPEPECADRDASVHAVVEKLREENRVLRQKVTHVEDLNARWQRYDASRDEYVRGLHAQLKGLQATPEPELMRKEVSRLNAQLEEKMDDCAEARRELAAAKSARDAALERVQMLEQQILAYKDDFTSERADRERAQSRIHELEEQVALLQRQASWRQAGVPDPSVILGTSSFGPRHQSEGVGPTKRRTGLQTLELRPASGADSCLFLGFARASLLPDSHGEQISQILRDRRFGACGGRWPEAWDGIPVAGPPRRGRVLGSDPERPGGPAVPPLPAVLQRRAGRGALQARGRVLPVSPVARGGRAPHPDRGPQHRLGVLLSLLLGCSWVSGSLRRGWRQR</sequence>
<evidence type="ECO:0000313" key="8">
    <source>
        <dbReference type="Proteomes" id="UP001652640"/>
    </source>
</evidence>
<comment type="subcellular location">
    <subcellularLocation>
        <location evidence="1">Cytoplasm</location>
    </subcellularLocation>
</comment>
<dbReference type="Pfam" id="PF12180">
    <property type="entry name" value="EABR"/>
    <property type="match status" value="1"/>
</dbReference>
<reference evidence="9" key="1">
    <citation type="submission" date="2025-08" db="UniProtKB">
        <authorList>
            <consortium name="RefSeq"/>
        </authorList>
    </citation>
    <scope>IDENTIFICATION</scope>
    <source>
        <tissue evidence="9">Tongue muscle</tissue>
    </source>
</reference>